<keyword evidence="3" id="KW-1185">Reference proteome</keyword>
<gene>
    <name evidence="2" type="ORF">DFJ67_0416</name>
</gene>
<dbReference type="Proteomes" id="UP000256913">
    <property type="component" value="Unassembled WGS sequence"/>
</dbReference>
<reference evidence="2 3" key="1">
    <citation type="submission" date="2018-08" db="EMBL/GenBank/DDBJ databases">
        <title>Sequencing the genomes of 1000 actinobacteria strains.</title>
        <authorList>
            <person name="Klenk H.-P."/>
        </authorList>
    </citation>
    <scope>NUCLEOTIDE SEQUENCE [LARGE SCALE GENOMIC DNA]</scope>
    <source>
        <strain evidence="2 3">DSM 44099</strain>
    </source>
</reference>
<dbReference type="OrthoDB" id="4302299at2"/>
<dbReference type="Pfam" id="PF04149">
    <property type="entry name" value="DUF397"/>
    <property type="match status" value="1"/>
</dbReference>
<dbReference type="RefSeq" id="WP_116066285.1">
    <property type="nucleotide sequence ID" value="NZ_BONB01000074.1"/>
</dbReference>
<sequence>MSDSKTTMPVFRRSSRCEAVNCAEVATVGNGAILRNSTVPDQRLSFDAAAWRGFIAGVAAGEFDLPR</sequence>
<accession>A0A3D9ZAP7</accession>
<comment type="caution">
    <text evidence="2">The sequence shown here is derived from an EMBL/GenBank/DDBJ whole genome shotgun (WGS) entry which is preliminary data.</text>
</comment>
<dbReference type="InterPro" id="IPR007278">
    <property type="entry name" value="DUF397"/>
</dbReference>
<evidence type="ECO:0000313" key="2">
    <source>
        <dbReference type="EMBL" id="REF94478.1"/>
    </source>
</evidence>
<dbReference type="EMBL" id="QUMQ01000001">
    <property type="protein sequence ID" value="REF94478.1"/>
    <property type="molecule type" value="Genomic_DNA"/>
</dbReference>
<proteinExistence type="predicted"/>
<evidence type="ECO:0000259" key="1">
    <source>
        <dbReference type="Pfam" id="PF04149"/>
    </source>
</evidence>
<evidence type="ECO:0000313" key="3">
    <source>
        <dbReference type="Proteomes" id="UP000256913"/>
    </source>
</evidence>
<protein>
    <submittedName>
        <fullName evidence="2">Uncharacterized protein DUF397</fullName>
    </submittedName>
</protein>
<name>A0A3D9ZAP7_9ACTN</name>
<feature type="domain" description="DUF397" evidence="1">
    <location>
        <begin position="11"/>
        <end position="58"/>
    </location>
</feature>
<dbReference type="AlphaFoldDB" id="A0A3D9ZAP7"/>
<organism evidence="2 3">
    <name type="scientific">Asanoa ferruginea</name>
    <dbReference type="NCBI Taxonomy" id="53367"/>
    <lineage>
        <taxon>Bacteria</taxon>
        <taxon>Bacillati</taxon>
        <taxon>Actinomycetota</taxon>
        <taxon>Actinomycetes</taxon>
        <taxon>Micromonosporales</taxon>
        <taxon>Micromonosporaceae</taxon>
        <taxon>Asanoa</taxon>
    </lineage>
</organism>